<gene>
    <name evidence="2" type="ORF">GCM10025778_01180</name>
</gene>
<evidence type="ECO:0000313" key="2">
    <source>
        <dbReference type="EMBL" id="GAA5225588.1"/>
    </source>
</evidence>
<dbReference type="InterPro" id="IPR014747">
    <property type="entry name" value="Bac_photo_RC_H_C"/>
</dbReference>
<evidence type="ECO:0000313" key="3">
    <source>
        <dbReference type="Proteomes" id="UP001501257"/>
    </source>
</evidence>
<dbReference type="SUPFAM" id="SSF50346">
    <property type="entry name" value="PRC-barrel domain"/>
    <property type="match status" value="1"/>
</dbReference>
<accession>A0ABP9THM5</accession>
<reference evidence="3" key="1">
    <citation type="journal article" date="2019" name="Int. J. Syst. Evol. Microbiol.">
        <title>The Global Catalogue of Microorganisms (GCM) 10K type strain sequencing project: providing services to taxonomists for standard genome sequencing and annotation.</title>
        <authorList>
            <consortium name="The Broad Institute Genomics Platform"/>
            <consortium name="The Broad Institute Genome Sequencing Center for Infectious Disease"/>
            <person name="Wu L."/>
            <person name="Ma J."/>
        </authorList>
    </citation>
    <scope>NUCLEOTIDE SEQUENCE [LARGE SCALE GENOMIC DNA]</scope>
    <source>
        <strain evidence="3">JCM 18952</strain>
    </source>
</reference>
<dbReference type="Gene3D" id="3.90.50.10">
    <property type="entry name" value="Photosynthetic Reaction Center, subunit H, domain 2"/>
    <property type="match status" value="1"/>
</dbReference>
<sequence>MPGEDYLNTLKKAKSTVYGPNREKVGTMGNIFVDRNTGDPDFVSVHVGLFGSEECLVPLSGAVFTDGHLQVRFPKDVIKRAPNIDPAAELNHHAKDLLDRYYSAMDPDTGS</sequence>
<name>A0ABP9THM5_9MICC</name>
<feature type="domain" description="PRC-barrel" evidence="1">
    <location>
        <begin position="16"/>
        <end position="77"/>
    </location>
</feature>
<dbReference type="InterPro" id="IPR011033">
    <property type="entry name" value="PRC_barrel-like_sf"/>
</dbReference>
<proteinExistence type="predicted"/>
<dbReference type="EMBL" id="BAABLK010000004">
    <property type="protein sequence ID" value="GAA5225588.1"/>
    <property type="molecule type" value="Genomic_DNA"/>
</dbReference>
<dbReference type="Proteomes" id="UP001501257">
    <property type="component" value="Unassembled WGS sequence"/>
</dbReference>
<dbReference type="RefSeq" id="WP_210100537.1">
    <property type="nucleotide sequence ID" value="NZ_BAABLK010000004.1"/>
</dbReference>
<dbReference type="InterPro" id="IPR027275">
    <property type="entry name" value="PRC-brl_dom"/>
</dbReference>
<protein>
    <recommendedName>
        <fullName evidence="1">PRC-barrel domain-containing protein</fullName>
    </recommendedName>
</protein>
<evidence type="ECO:0000259" key="1">
    <source>
        <dbReference type="Pfam" id="PF05239"/>
    </source>
</evidence>
<keyword evidence="3" id="KW-1185">Reference proteome</keyword>
<dbReference type="Pfam" id="PF05239">
    <property type="entry name" value="PRC"/>
    <property type="match status" value="1"/>
</dbReference>
<comment type="caution">
    <text evidence="2">The sequence shown here is derived from an EMBL/GenBank/DDBJ whole genome shotgun (WGS) entry which is preliminary data.</text>
</comment>
<organism evidence="2 3">
    <name type="scientific">Paeniglutamicibacter antarcticus</name>
    <dbReference type="NCBI Taxonomy" id="494023"/>
    <lineage>
        <taxon>Bacteria</taxon>
        <taxon>Bacillati</taxon>
        <taxon>Actinomycetota</taxon>
        <taxon>Actinomycetes</taxon>
        <taxon>Micrococcales</taxon>
        <taxon>Micrococcaceae</taxon>
        <taxon>Paeniglutamicibacter</taxon>
    </lineage>
</organism>